<keyword evidence="1" id="KW-0472">Membrane</keyword>
<dbReference type="RefSeq" id="WP_169171698.1">
    <property type="nucleotide sequence ID" value="NZ_JAAIII010000002.1"/>
</dbReference>
<accession>A0A7Y0EQU7</accession>
<keyword evidence="1" id="KW-1133">Transmembrane helix</keyword>
<dbReference type="EMBL" id="JAAIII010000002">
    <property type="protein sequence ID" value="NMM93656.1"/>
    <property type="molecule type" value="Genomic_DNA"/>
</dbReference>
<reference evidence="2 3" key="1">
    <citation type="submission" date="2020-02" db="EMBL/GenBank/DDBJ databases">
        <title>Characterization of phylogenetic diversity of novel bifidobacterial species isolated in Czech ZOOs.</title>
        <authorList>
            <person name="Lugli G.A."/>
            <person name="Vera N.B."/>
            <person name="Ventura M."/>
        </authorList>
    </citation>
    <scope>NUCLEOTIDE SEQUENCE [LARGE SCALE GENOMIC DNA]</scope>
    <source>
        <strain evidence="2 3">DSM 109957</strain>
    </source>
</reference>
<evidence type="ECO:0000313" key="3">
    <source>
        <dbReference type="Proteomes" id="UP000532194"/>
    </source>
</evidence>
<feature type="transmembrane region" description="Helical" evidence="1">
    <location>
        <begin position="241"/>
        <end position="263"/>
    </location>
</feature>
<feature type="transmembrane region" description="Helical" evidence="1">
    <location>
        <begin position="69"/>
        <end position="89"/>
    </location>
</feature>
<gene>
    <name evidence="2" type="ORF">G1C95_0841</name>
</gene>
<sequence length="270" mass="29609">MINIFKSDIYRLIHGRKLWVMTALIAVMNIGLIALSFYMVRHVEGELDADTAMFDSMRFDSHAMLLSELGITDTTLSVLATIFAVLVVNEDFETGFIKNLAAGRSMGGYYVGRLLTLAALTVWHTLVYIVSAEIGFGILGFRFDQRENWGVYFGFVGLVMLGVFAMSAVVAFATWLCRSRGVGIVTMLVVQPMGPAEVALFTAAQLFDKPVSSWFANAMEWLPSYNFSQLDATAAIGGMPVWLHALIAFVGWIALAGGAAVLINRHRSVC</sequence>
<feature type="transmembrane region" description="Helical" evidence="1">
    <location>
        <begin position="18"/>
        <end position="40"/>
    </location>
</feature>
<dbReference type="AlphaFoldDB" id="A0A7Y0EQU7"/>
<dbReference type="Proteomes" id="UP000532194">
    <property type="component" value="Unassembled WGS sequence"/>
</dbReference>
<proteinExistence type="predicted"/>
<organism evidence="2 3">
    <name type="scientific">Bifidobacterium oedipodis</name>
    <dbReference type="NCBI Taxonomy" id="2675322"/>
    <lineage>
        <taxon>Bacteria</taxon>
        <taxon>Bacillati</taxon>
        <taxon>Actinomycetota</taxon>
        <taxon>Actinomycetes</taxon>
        <taxon>Bifidobacteriales</taxon>
        <taxon>Bifidobacteriaceae</taxon>
        <taxon>Bifidobacterium</taxon>
    </lineage>
</organism>
<name>A0A7Y0EQU7_9BIFI</name>
<keyword evidence="1" id="KW-0812">Transmembrane</keyword>
<protein>
    <submittedName>
        <fullName evidence="2">ABC-2 family transporter protein</fullName>
    </submittedName>
</protein>
<keyword evidence="3" id="KW-1185">Reference proteome</keyword>
<feature type="transmembrane region" description="Helical" evidence="1">
    <location>
        <begin position="184"/>
        <end position="207"/>
    </location>
</feature>
<evidence type="ECO:0000256" key="1">
    <source>
        <dbReference type="SAM" id="Phobius"/>
    </source>
</evidence>
<evidence type="ECO:0000313" key="2">
    <source>
        <dbReference type="EMBL" id="NMM93656.1"/>
    </source>
</evidence>
<feature type="transmembrane region" description="Helical" evidence="1">
    <location>
        <begin position="151"/>
        <end position="177"/>
    </location>
</feature>
<comment type="caution">
    <text evidence="2">The sequence shown here is derived from an EMBL/GenBank/DDBJ whole genome shotgun (WGS) entry which is preliminary data.</text>
</comment>
<feature type="transmembrane region" description="Helical" evidence="1">
    <location>
        <begin position="110"/>
        <end position="131"/>
    </location>
</feature>